<keyword evidence="8" id="KW-0648">Protein biosynthesis</keyword>
<dbReference type="GO" id="GO:0006430">
    <property type="term" value="P:lysyl-tRNA aminoacylation"/>
    <property type="evidence" value="ECO:0007669"/>
    <property type="project" value="UniProtKB-UniRule"/>
</dbReference>
<organism evidence="11 12">
    <name type="scientific">Helicobacter trogontum</name>
    <dbReference type="NCBI Taxonomy" id="50960"/>
    <lineage>
        <taxon>Bacteria</taxon>
        <taxon>Pseudomonadati</taxon>
        <taxon>Campylobacterota</taxon>
        <taxon>Epsilonproteobacteria</taxon>
        <taxon>Campylobacterales</taxon>
        <taxon>Helicobacteraceae</taxon>
        <taxon>Helicobacter</taxon>
    </lineage>
</organism>
<comment type="similarity">
    <text evidence="1 8">Belongs to the class-II aminoacyl-tRNA synthetase family.</text>
</comment>
<keyword evidence="4 8" id="KW-0547">Nucleotide-binding</keyword>
<dbReference type="HAMAP" id="MF_00252">
    <property type="entry name" value="Lys_tRNA_synth_class2"/>
    <property type="match status" value="1"/>
</dbReference>
<dbReference type="InterPro" id="IPR002313">
    <property type="entry name" value="Lys-tRNA-ligase_II"/>
</dbReference>
<dbReference type="NCBIfam" id="TIGR00499">
    <property type="entry name" value="lysS_bact"/>
    <property type="match status" value="1"/>
</dbReference>
<dbReference type="InterPro" id="IPR004364">
    <property type="entry name" value="Aa-tRNA-synt_II"/>
</dbReference>
<evidence type="ECO:0000313" key="12">
    <source>
        <dbReference type="Proteomes" id="UP000029878"/>
    </source>
</evidence>
<sequence>MFNNVYIQQRIEKAQALRTQDLNPYRNDCKVTCDNKSFLEQFDTLKNIESDEKKDENSKVWVKGRVKFLRLMGKASFIKIEDEYAILQIYFSQNELGELFKILKKNLEVGDIVNVYGFPFVTKTGELSLHALEFKILTKSIVPLPEKFHGLSDIELRYRQRYLDLIVNREVRETFRMRSAIVSHVRKFFEGKGFLEVETPMLHPIPGGANARPFITHHNALDVERYLRIAPELYLKRLVVGGFEAVFEINRNFRNEGIDHSHNPEFSMIEFYWAYHTYEDLIMLTKELFYYLLESLGLPKQLPFGDMLIDFTQFNVITYRESLVKIGKIPQEIVENADKLCEFLKQNDIKIAPNLSHDKLLSEAFDNFVESKLINPTFITEYPIEISPLARRNDINANIADRFEFFIGGRELANGFSELNDPLDQLERFKAQVAEKEKGDEEAQYMDEDYVWALGHGMPPTAGEGIGIDRLVMLLTNNKSIKDVLLFPAMKPVSENYNSITKEEQI</sequence>
<accession>A0A4V6HZ66</accession>
<dbReference type="PANTHER" id="PTHR42918">
    <property type="entry name" value="LYSYL-TRNA SYNTHETASE"/>
    <property type="match status" value="1"/>
</dbReference>
<gene>
    <name evidence="8 11" type="primary">lysS</name>
    <name evidence="11" type="ORF">LS81_005240</name>
</gene>
<dbReference type="GO" id="GO:0005829">
    <property type="term" value="C:cytosol"/>
    <property type="evidence" value="ECO:0007669"/>
    <property type="project" value="TreeGrafter"/>
</dbReference>
<evidence type="ECO:0000256" key="3">
    <source>
        <dbReference type="ARBA" id="ARBA00022723"/>
    </source>
</evidence>
<feature type="domain" description="Aminoacyl-transfer RNA synthetases class-II family profile" evidence="10">
    <location>
        <begin position="175"/>
        <end position="492"/>
    </location>
</feature>
<dbReference type="EMBL" id="JRPL02000009">
    <property type="protein sequence ID" value="TLD83342.1"/>
    <property type="molecule type" value="Genomic_DNA"/>
</dbReference>
<keyword evidence="5 8" id="KW-0067">ATP-binding</keyword>
<dbReference type="InterPro" id="IPR044136">
    <property type="entry name" value="Lys-tRNA-ligase_II_N"/>
</dbReference>
<evidence type="ECO:0000256" key="4">
    <source>
        <dbReference type="ARBA" id="ARBA00022741"/>
    </source>
</evidence>
<comment type="catalytic activity">
    <reaction evidence="7 8 9">
        <text>tRNA(Lys) + L-lysine + ATP = L-lysyl-tRNA(Lys) + AMP + diphosphate</text>
        <dbReference type="Rhea" id="RHEA:20792"/>
        <dbReference type="Rhea" id="RHEA-COMP:9696"/>
        <dbReference type="Rhea" id="RHEA-COMP:9697"/>
        <dbReference type="ChEBI" id="CHEBI:30616"/>
        <dbReference type="ChEBI" id="CHEBI:32551"/>
        <dbReference type="ChEBI" id="CHEBI:33019"/>
        <dbReference type="ChEBI" id="CHEBI:78442"/>
        <dbReference type="ChEBI" id="CHEBI:78529"/>
        <dbReference type="ChEBI" id="CHEBI:456215"/>
        <dbReference type="EC" id="6.1.1.6"/>
    </reaction>
</comment>
<keyword evidence="8 9" id="KW-0460">Magnesium</keyword>
<dbReference type="InterPro" id="IPR012340">
    <property type="entry name" value="NA-bd_OB-fold"/>
</dbReference>
<comment type="subunit">
    <text evidence="8">Homodimer.</text>
</comment>
<dbReference type="GO" id="GO:0000287">
    <property type="term" value="F:magnesium ion binding"/>
    <property type="evidence" value="ECO:0007669"/>
    <property type="project" value="UniProtKB-UniRule"/>
</dbReference>
<reference evidence="11 12" key="1">
    <citation type="journal article" date="2014" name="Genome Announc.">
        <title>Draft genome sequences of eight enterohepatic helicobacter species isolated from both laboratory and wild rodents.</title>
        <authorList>
            <person name="Sheh A."/>
            <person name="Shen Z."/>
            <person name="Fox J.G."/>
        </authorList>
    </citation>
    <scope>NUCLEOTIDE SEQUENCE [LARGE SCALE GENOMIC DNA]</scope>
    <source>
        <strain evidence="11 12">ATCC 700114</strain>
    </source>
</reference>
<evidence type="ECO:0000256" key="5">
    <source>
        <dbReference type="ARBA" id="ARBA00022840"/>
    </source>
</evidence>
<dbReference type="Pfam" id="PF00152">
    <property type="entry name" value="tRNA-synt_2"/>
    <property type="match status" value="1"/>
</dbReference>
<dbReference type="CDD" id="cd00775">
    <property type="entry name" value="LysRS_core"/>
    <property type="match status" value="1"/>
</dbReference>
<evidence type="ECO:0000256" key="8">
    <source>
        <dbReference type="HAMAP-Rule" id="MF_00252"/>
    </source>
</evidence>
<feature type="binding site" evidence="8">
    <location>
        <position position="404"/>
    </location>
    <ligand>
        <name>Mg(2+)</name>
        <dbReference type="ChEBI" id="CHEBI:18420"/>
        <label>1</label>
    </ligand>
</feature>
<evidence type="ECO:0000256" key="6">
    <source>
        <dbReference type="ARBA" id="ARBA00023146"/>
    </source>
</evidence>
<comment type="caution">
    <text evidence="11">The sequence shown here is derived from an EMBL/GenBank/DDBJ whole genome shotgun (WGS) entry which is preliminary data.</text>
</comment>
<evidence type="ECO:0000256" key="7">
    <source>
        <dbReference type="ARBA" id="ARBA00048573"/>
    </source>
</evidence>
<keyword evidence="8" id="KW-0963">Cytoplasm</keyword>
<comment type="subcellular location">
    <subcellularLocation>
        <location evidence="8">Cytoplasm</location>
    </subcellularLocation>
</comment>
<dbReference type="EC" id="6.1.1.6" evidence="8"/>
<dbReference type="PANTHER" id="PTHR42918:SF15">
    <property type="entry name" value="LYSINE--TRNA LIGASE, CHLOROPLASTIC_MITOCHONDRIAL"/>
    <property type="match status" value="1"/>
</dbReference>
<feature type="binding site" evidence="8">
    <location>
        <position position="411"/>
    </location>
    <ligand>
        <name>Mg(2+)</name>
        <dbReference type="ChEBI" id="CHEBI:18420"/>
        <label>2</label>
    </ligand>
</feature>
<dbReference type="PROSITE" id="PS50862">
    <property type="entry name" value="AA_TRNA_LIGASE_II"/>
    <property type="match status" value="1"/>
</dbReference>
<dbReference type="PRINTS" id="PR00982">
    <property type="entry name" value="TRNASYNTHLYS"/>
</dbReference>
<feature type="binding site" evidence="8">
    <location>
        <position position="411"/>
    </location>
    <ligand>
        <name>Mg(2+)</name>
        <dbReference type="ChEBI" id="CHEBI:18420"/>
        <label>1</label>
    </ligand>
</feature>
<dbReference type="GO" id="GO:0000049">
    <property type="term" value="F:tRNA binding"/>
    <property type="evidence" value="ECO:0007669"/>
    <property type="project" value="TreeGrafter"/>
</dbReference>
<evidence type="ECO:0000256" key="9">
    <source>
        <dbReference type="RuleBase" id="RU000336"/>
    </source>
</evidence>
<proteinExistence type="inferred from homology"/>
<dbReference type="SUPFAM" id="SSF50249">
    <property type="entry name" value="Nucleic acid-binding proteins"/>
    <property type="match status" value="1"/>
</dbReference>
<dbReference type="InterPro" id="IPR045864">
    <property type="entry name" value="aa-tRNA-synth_II/BPL/LPL"/>
</dbReference>
<dbReference type="Gene3D" id="2.40.50.140">
    <property type="entry name" value="Nucleic acid-binding proteins"/>
    <property type="match status" value="1"/>
</dbReference>
<keyword evidence="2 8" id="KW-0436">Ligase</keyword>
<dbReference type="Proteomes" id="UP000029878">
    <property type="component" value="Unassembled WGS sequence"/>
</dbReference>
<dbReference type="NCBIfam" id="NF001756">
    <property type="entry name" value="PRK00484.1"/>
    <property type="match status" value="1"/>
</dbReference>
<name>A0A4V6HZ66_9HELI</name>
<keyword evidence="6 8" id="KW-0030">Aminoacyl-tRNA synthetase</keyword>
<dbReference type="SUPFAM" id="SSF55681">
    <property type="entry name" value="Class II aaRS and biotin synthetases"/>
    <property type="match status" value="1"/>
</dbReference>
<comment type="cofactor">
    <cofactor evidence="8 9">
        <name>Mg(2+)</name>
        <dbReference type="ChEBI" id="CHEBI:18420"/>
    </cofactor>
    <text evidence="8 9">Binds 3 Mg(2+) ions per subunit.</text>
</comment>
<dbReference type="InterPro" id="IPR004365">
    <property type="entry name" value="NA-bd_OB_tRNA"/>
</dbReference>
<evidence type="ECO:0000256" key="1">
    <source>
        <dbReference type="ARBA" id="ARBA00008226"/>
    </source>
</evidence>
<dbReference type="Gene3D" id="3.30.930.10">
    <property type="entry name" value="Bira Bifunctional Protein, Domain 2"/>
    <property type="match status" value="1"/>
</dbReference>
<dbReference type="InterPro" id="IPR006195">
    <property type="entry name" value="aa-tRNA-synth_II"/>
</dbReference>
<dbReference type="OrthoDB" id="9801152at2"/>
<dbReference type="CDD" id="cd04322">
    <property type="entry name" value="LysRS_N"/>
    <property type="match status" value="1"/>
</dbReference>
<dbReference type="GO" id="GO:0004824">
    <property type="term" value="F:lysine-tRNA ligase activity"/>
    <property type="evidence" value="ECO:0007669"/>
    <property type="project" value="UniProtKB-UniRule"/>
</dbReference>
<keyword evidence="3 8" id="KW-0479">Metal-binding</keyword>
<dbReference type="Pfam" id="PF01336">
    <property type="entry name" value="tRNA_anti-codon"/>
    <property type="match status" value="1"/>
</dbReference>
<dbReference type="RefSeq" id="WP_034346722.1">
    <property type="nucleotide sequence ID" value="NZ_FZNG01000008.1"/>
</dbReference>
<dbReference type="InterPro" id="IPR018149">
    <property type="entry name" value="Lys-tRNA-synth_II_C"/>
</dbReference>
<evidence type="ECO:0000256" key="2">
    <source>
        <dbReference type="ARBA" id="ARBA00022598"/>
    </source>
</evidence>
<evidence type="ECO:0000259" key="10">
    <source>
        <dbReference type="PROSITE" id="PS50862"/>
    </source>
</evidence>
<protein>
    <recommendedName>
        <fullName evidence="8">Lysine--tRNA ligase</fullName>
        <ecNumber evidence="8">6.1.1.6</ecNumber>
    </recommendedName>
    <alternativeName>
        <fullName evidence="8">Lysyl-tRNA synthetase</fullName>
        <shortName evidence="8">LysRS</shortName>
    </alternativeName>
</protein>
<dbReference type="AlphaFoldDB" id="A0A4V6HZ66"/>
<evidence type="ECO:0000313" key="11">
    <source>
        <dbReference type="EMBL" id="TLD83342.1"/>
    </source>
</evidence>
<dbReference type="GO" id="GO:0005524">
    <property type="term" value="F:ATP binding"/>
    <property type="evidence" value="ECO:0007669"/>
    <property type="project" value="UniProtKB-UniRule"/>
</dbReference>